<evidence type="ECO:0000313" key="1">
    <source>
        <dbReference type="EMBL" id="TCO37263.1"/>
    </source>
</evidence>
<sequence>MTWHRYSIWDDWKEWTQFLALVDYSLESSASVWKSLPVKDRDQVTLIRTNGGSKFTCPGDRFLPTLESRHTVCTLLILSSYALIEGHVEEVLSHAADSSLASVALVNDFRNGIVTAKGLCSSGGIEKWGTTLLSAFARDWTNVHGGKAGAVEVATVRNALAHGRKCVTTSMVNRVSAAGGALPWSVGDPITLDMALTSLYRNRLRSFARVVGTAAHVTAYP</sequence>
<evidence type="ECO:0000313" key="2">
    <source>
        <dbReference type="Proteomes" id="UP000294862"/>
    </source>
</evidence>
<accession>A0A4R2HZW3</accession>
<dbReference type="EMBL" id="SLWQ01000010">
    <property type="protein sequence ID" value="TCO37263.1"/>
    <property type="molecule type" value="Genomic_DNA"/>
</dbReference>
<evidence type="ECO:0008006" key="3">
    <source>
        <dbReference type="Google" id="ProtNLM"/>
    </source>
</evidence>
<dbReference type="AlphaFoldDB" id="A0A4R2HZW3"/>
<proteinExistence type="predicted"/>
<organism evidence="1 2">
    <name type="scientific">Dokdonella fugitiva</name>
    <dbReference type="NCBI Taxonomy" id="328517"/>
    <lineage>
        <taxon>Bacteria</taxon>
        <taxon>Pseudomonadati</taxon>
        <taxon>Pseudomonadota</taxon>
        <taxon>Gammaproteobacteria</taxon>
        <taxon>Lysobacterales</taxon>
        <taxon>Rhodanobacteraceae</taxon>
        <taxon>Dokdonella</taxon>
    </lineage>
</organism>
<reference evidence="1 2" key="1">
    <citation type="journal article" date="2015" name="Stand. Genomic Sci.">
        <title>Genomic Encyclopedia of Bacterial and Archaeal Type Strains, Phase III: the genomes of soil and plant-associated and newly described type strains.</title>
        <authorList>
            <person name="Whitman W.B."/>
            <person name="Woyke T."/>
            <person name="Klenk H.P."/>
            <person name="Zhou Y."/>
            <person name="Lilburn T.G."/>
            <person name="Beck B.J."/>
            <person name="De Vos P."/>
            <person name="Vandamme P."/>
            <person name="Eisen J.A."/>
            <person name="Garrity G."/>
            <person name="Hugenholtz P."/>
            <person name="Kyrpides N.C."/>
        </authorList>
    </citation>
    <scope>NUCLEOTIDE SEQUENCE [LARGE SCALE GENOMIC DNA]</scope>
    <source>
        <strain evidence="1 2">A3</strain>
    </source>
</reference>
<dbReference type="Proteomes" id="UP000294862">
    <property type="component" value="Unassembled WGS sequence"/>
</dbReference>
<comment type="caution">
    <text evidence="1">The sequence shown here is derived from an EMBL/GenBank/DDBJ whole genome shotgun (WGS) entry which is preliminary data.</text>
</comment>
<keyword evidence="2" id="KW-1185">Reference proteome</keyword>
<protein>
    <recommendedName>
        <fullName evidence="3">RiboL-PSP-HEPN domain-containing protein</fullName>
    </recommendedName>
</protein>
<gene>
    <name evidence="1" type="ORF">EV148_11074</name>
</gene>
<name>A0A4R2HZW3_9GAMM</name>